<reference evidence="2 3" key="1">
    <citation type="journal article" date="2015" name="Nature">
        <title>rRNA introns, odd ribosomes, and small enigmatic genomes across a large radiation of phyla.</title>
        <authorList>
            <person name="Brown C.T."/>
            <person name="Hug L.A."/>
            <person name="Thomas B.C."/>
            <person name="Sharon I."/>
            <person name="Castelle C.J."/>
            <person name="Singh A."/>
            <person name="Wilkins M.J."/>
            <person name="Williams K.H."/>
            <person name="Banfield J.F."/>
        </authorList>
    </citation>
    <scope>NUCLEOTIDE SEQUENCE [LARGE SCALE GENOMIC DNA]</scope>
</reference>
<dbReference type="Proteomes" id="UP000033870">
    <property type="component" value="Unassembled WGS sequence"/>
</dbReference>
<name>A0A0G1YH12_9BACT</name>
<gene>
    <name evidence="2" type="ORF">UY92_C0006G0071</name>
</gene>
<evidence type="ECO:0000313" key="2">
    <source>
        <dbReference type="EMBL" id="KKW42510.1"/>
    </source>
</evidence>
<dbReference type="Pfam" id="PF04085">
    <property type="entry name" value="MreC"/>
    <property type="match status" value="1"/>
</dbReference>
<accession>A0A0G1YH12</accession>
<dbReference type="InterPro" id="IPR007221">
    <property type="entry name" value="MreC"/>
</dbReference>
<evidence type="ECO:0000259" key="1">
    <source>
        <dbReference type="Pfam" id="PF04085"/>
    </source>
</evidence>
<dbReference type="GO" id="GO:0005886">
    <property type="term" value="C:plasma membrane"/>
    <property type="evidence" value="ECO:0007669"/>
    <property type="project" value="TreeGrafter"/>
</dbReference>
<protein>
    <submittedName>
        <fullName evidence="2">Cell shape-determining protein MreC</fullName>
    </submittedName>
</protein>
<organism evidence="2 3">
    <name type="scientific">Candidatus Magasanikbacteria bacterium GW2011_GWA2_56_11</name>
    <dbReference type="NCBI Taxonomy" id="1619044"/>
    <lineage>
        <taxon>Bacteria</taxon>
        <taxon>Candidatus Magasanikiibacteriota</taxon>
    </lineage>
</organism>
<proteinExistence type="predicted"/>
<sequence>MLVRIAIVILAVIGLHAVGWLRPVESGLRSVLNLGLAGAYRAASFVAGGRETATGPSNEENGQNREAERVELDLLRAENVELRALLSFSSSTHYALIGADVIGRGVDPLGTTIIINQGRRSGLRLNNPVVAGQGRLIGTVARVEETAAVVRLINDSRSGNLRP</sequence>
<feature type="domain" description="Rod shape-determining protein MreC beta-barrel core" evidence="1">
    <location>
        <begin position="101"/>
        <end position="158"/>
    </location>
</feature>
<dbReference type="PANTHER" id="PTHR34138:SF1">
    <property type="entry name" value="CELL SHAPE-DETERMINING PROTEIN MREC"/>
    <property type="match status" value="1"/>
</dbReference>
<dbReference type="GO" id="GO:0008360">
    <property type="term" value="P:regulation of cell shape"/>
    <property type="evidence" value="ECO:0007669"/>
    <property type="project" value="InterPro"/>
</dbReference>
<dbReference type="PANTHER" id="PTHR34138">
    <property type="entry name" value="CELL SHAPE-DETERMINING PROTEIN MREC"/>
    <property type="match status" value="1"/>
</dbReference>
<dbReference type="EMBL" id="LCRX01000006">
    <property type="protein sequence ID" value="KKW42510.1"/>
    <property type="molecule type" value="Genomic_DNA"/>
</dbReference>
<dbReference type="InterPro" id="IPR055342">
    <property type="entry name" value="MreC_beta-barrel_core"/>
</dbReference>
<dbReference type="STRING" id="1619044.UY92_C0006G0071"/>
<dbReference type="InterPro" id="IPR042177">
    <property type="entry name" value="Cell/Rod_1"/>
</dbReference>
<dbReference type="AlphaFoldDB" id="A0A0G1YH12"/>
<comment type="caution">
    <text evidence="2">The sequence shown here is derived from an EMBL/GenBank/DDBJ whole genome shotgun (WGS) entry which is preliminary data.</text>
</comment>
<evidence type="ECO:0000313" key="3">
    <source>
        <dbReference type="Proteomes" id="UP000033870"/>
    </source>
</evidence>
<dbReference type="Gene3D" id="2.40.10.340">
    <property type="entry name" value="Rod shape-determining protein MreC, domain 1"/>
    <property type="match status" value="1"/>
</dbReference>